<comment type="caution">
    <text evidence="1">The sequence shown here is derived from an EMBL/GenBank/DDBJ whole genome shotgun (WGS) entry which is preliminary data.</text>
</comment>
<accession>A0AA37T2Q0</accession>
<name>A0AA37T2Q0_9ALTE</name>
<organism evidence="1 2">
    <name type="scientific">Agaribacter marinus</name>
    <dbReference type="NCBI Taxonomy" id="1431249"/>
    <lineage>
        <taxon>Bacteria</taxon>
        <taxon>Pseudomonadati</taxon>
        <taxon>Pseudomonadota</taxon>
        <taxon>Gammaproteobacteria</taxon>
        <taxon>Alteromonadales</taxon>
        <taxon>Alteromonadaceae</taxon>
        <taxon>Agaribacter</taxon>
    </lineage>
</organism>
<protein>
    <submittedName>
        <fullName evidence="1">Uncharacterized protein</fullName>
    </submittedName>
</protein>
<reference evidence="1" key="2">
    <citation type="submission" date="2023-01" db="EMBL/GenBank/DDBJ databases">
        <title>Draft genome sequence of Agaribacter marinus strain NBRC 110023.</title>
        <authorList>
            <person name="Sun Q."/>
            <person name="Mori K."/>
        </authorList>
    </citation>
    <scope>NUCLEOTIDE SEQUENCE</scope>
    <source>
        <strain evidence="1">NBRC 110023</strain>
    </source>
</reference>
<dbReference type="AlphaFoldDB" id="A0AA37T2Q0"/>
<gene>
    <name evidence="1" type="ORF">GCM10007852_21060</name>
</gene>
<reference evidence="1" key="1">
    <citation type="journal article" date="2014" name="Int. J. Syst. Evol. Microbiol.">
        <title>Complete genome sequence of Corynebacterium casei LMG S-19264T (=DSM 44701T), isolated from a smear-ripened cheese.</title>
        <authorList>
            <consortium name="US DOE Joint Genome Institute (JGI-PGF)"/>
            <person name="Walter F."/>
            <person name="Albersmeier A."/>
            <person name="Kalinowski J."/>
            <person name="Ruckert C."/>
        </authorList>
    </citation>
    <scope>NUCLEOTIDE SEQUENCE</scope>
    <source>
        <strain evidence="1">NBRC 110023</strain>
    </source>
</reference>
<proteinExistence type="predicted"/>
<keyword evidence="2" id="KW-1185">Reference proteome</keyword>
<dbReference type="EMBL" id="BSOT01000005">
    <property type="protein sequence ID" value="GLR71198.1"/>
    <property type="molecule type" value="Genomic_DNA"/>
</dbReference>
<dbReference type="Proteomes" id="UP001156601">
    <property type="component" value="Unassembled WGS sequence"/>
</dbReference>
<evidence type="ECO:0000313" key="1">
    <source>
        <dbReference type="EMBL" id="GLR71198.1"/>
    </source>
</evidence>
<evidence type="ECO:0000313" key="2">
    <source>
        <dbReference type="Proteomes" id="UP001156601"/>
    </source>
</evidence>
<sequence>MTGVLTVPDRQKIASLRDAFMRNNMSLQSHQTDYVFEVTDTIQGIQRFHRLYCAGDDKNPYLFGRNLDKFCQEITSSGILPIGAR</sequence>